<dbReference type="AlphaFoldDB" id="A0A2G2X9B4"/>
<keyword evidence="2" id="KW-1185">Reference proteome</keyword>
<comment type="caution">
    <text evidence="1">The sequence shown here is derived from an EMBL/GenBank/DDBJ whole genome shotgun (WGS) entry which is preliminary data.</text>
</comment>
<organism evidence="1 2">
    <name type="scientific">Capsicum baccatum</name>
    <name type="common">Peruvian pepper</name>
    <dbReference type="NCBI Taxonomy" id="33114"/>
    <lineage>
        <taxon>Eukaryota</taxon>
        <taxon>Viridiplantae</taxon>
        <taxon>Streptophyta</taxon>
        <taxon>Embryophyta</taxon>
        <taxon>Tracheophyta</taxon>
        <taxon>Spermatophyta</taxon>
        <taxon>Magnoliopsida</taxon>
        <taxon>eudicotyledons</taxon>
        <taxon>Gunneridae</taxon>
        <taxon>Pentapetalae</taxon>
        <taxon>asterids</taxon>
        <taxon>lamiids</taxon>
        <taxon>Solanales</taxon>
        <taxon>Solanaceae</taxon>
        <taxon>Solanoideae</taxon>
        <taxon>Capsiceae</taxon>
        <taxon>Capsicum</taxon>
    </lineage>
</organism>
<name>A0A2G2X9B4_CAPBA</name>
<evidence type="ECO:0000313" key="1">
    <source>
        <dbReference type="EMBL" id="PHT54057.1"/>
    </source>
</evidence>
<protein>
    <submittedName>
        <fullName evidence="1">Uncharacterized protein</fullName>
    </submittedName>
</protein>
<proteinExistence type="predicted"/>
<dbReference type="EMBL" id="MLFT02000003">
    <property type="protein sequence ID" value="PHT54057.1"/>
    <property type="molecule type" value="Genomic_DNA"/>
</dbReference>
<sequence>MFDTMLKRDLFAEFHSPSTPIGEITHKLFDKIAKRSKCFAMLYNVYRNCSFLYSVDGVATSTIKPNIIDQLRYIEFIDHSLPVLLGSSDEVAKARGSLETANNLLGDFRSYVCLFSDSMARPTMLSLLIELLSSEQVEPDLPLLIPFDFWVYDWGFYKSS</sequence>
<reference evidence="2" key="2">
    <citation type="journal article" date="2017" name="J. Anim. Genet.">
        <title>Multiple reference genome sequences of hot pepper reveal the massive evolution of plant disease resistance genes by retroduplication.</title>
        <authorList>
            <person name="Kim S."/>
            <person name="Park J."/>
            <person name="Yeom S.-I."/>
            <person name="Kim Y.-M."/>
            <person name="Seo E."/>
            <person name="Kim K.-T."/>
            <person name="Kim M.-S."/>
            <person name="Lee J.M."/>
            <person name="Cheong K."/>
            <person name="Shin H.-S."/>
            <person name="Kim S.-B."/>
            <person name="Han K."/>
            <person name="Lee J."/>
            <person name="Park M."/>
            <person name="Lee H.-A."/>
            <person name="Lee H.-Y."/>
            <person name="Lee Y."/>
            <person name="Oh S."/>
            <person name="Lee J.H."/>
            <person name="Choi E."/>
            <person name="Choi E."/>
            <person name="Lee S.E."/>
            <person name="Jeon J."/>
            <person name="Kim H."/>
            <person name="Choi G."/>
            <person name="Song H."/>
            <person name="Lee J."/>
            <person name="Lee S.-C."/>
            <person name="Kwon J.-K."/>
            <person name="Lee H.-Y."/>
            <person name="Koo N."/>
            <person name="Hong Y."/>
            <person name="Kim R.W."/>
            <person name="Kang W.-H."/>
            <person name="Huh J.H."/>
            <person name="Kang B.-C."/>
            <person name="Yang T.-J."/>
            <person name="Lee Y.-H."/>
            <person name="Bennetzen J.L."/>
            <person name="Choi D."/>
        </authorList>
    </citation>
    <scope>NUCLEOTIDE SEQUENCE [LARGE SCALE GENOMIC DNA]</scope>
    <source>
        <strain evidence="2">cv. PBC81</strain>
    </source>
</reference>
<gene>
    <name evidence="1" type="ORF">CQW23_08519</name>
</gene>
<accession>A0A2G2X9B4</accession>
<dbReference type="OrthoDB" id="360653at2759"/>
<evidence type="ECO:0000313" key="2">
    <source>
        <dbReference type="Proteomes" id="UP000224567"/>
    </source>
</evidence>
<dbReference type="Proteomes" id="UP000224567">
    <property type="component" value="Unassembled WGS sequence"/>
</dbReference>
<reference evidence="1 2" key="1">
    <citation type="journal article" date="2017" name="Genome Biol.">
        <title>New reference genome sequences of hot pepper reveal the massive evolution of plant disease-resistance genes by retroduplication.</title>
        <authorList>
            <person name="Kim S."/>
            <person name="Park J."/>
            <person name="Yeom S.I."/>
            <person name="Kim Y.M."/>
            <person name="Seo E."/>
            <person name="Kim K.T."/>
            <person name="Kim M.S."/>
            <person name="Lee J.M."/>
            <person name="Cheong K."/>
            <person name="Shin H.S."/>
            <person name="Kim S.B."/>
            <person name="Han K."/>
            <person name="Lee J."/>
            <person name="Park M."/>
            <person name="Lee H.A."/>
            <person name="Lee H.Y."/>
            <person name="Lee Y."/>
            <person name="Oh S."/>
            <person name="Lee J.H."/>
            <person name="Choi E."/>
            <person name="Choi E."/>
            <person name="Lee S.E."/>
            <person name="Jeon J."/>
            <person name="Kim H."/>
            <person name="Choi G."/>
            <person name="Song H."/>
            <person name="Lee J."/>
            <person name="Lee S.C."/>
            <person name="Kwon J.K."/>
            <person name="Lee H.Y."/>
            <person name="Koo N."/>
            <person name="Hong Y."/>
            <person name="Kim R.W."/>
            <person name="Kang W.H."/>
            <person name="Huh J.H."/>
            <person name="Kang B.C."/>
            <person name="Yang T.J."/>
            <person name="Lee Y.H."/>
            <person name="Bennetzen J.L."/>
            <person name="Choi D."/>
        </authorList>
    </citation>
    <scope>NUCLEOTIDE SEQUENCE [LARGE SCALE GENOMIC DNA]</scope>
    <source>
        <strain evidence="2">cv. PBC81</strain>
    </source>
</reference>